<feature type="domain" description="Tudor" evidence="4">
    <location>
        <begin position="1790"/>
        <end position="1849"/>
    </location>
</feature>
<dbReference type="PROSITE" id="PS50119">
    <property type="entry name" value="ZF_BBOX"/>
    <property type="match status" value="1"/>
</dbReference>
<dbReference type="Gene3D" id="2.40.50.90">
    <property type="match status" value="2"/>
</dbReference>
<protein>
    <recommendedName>
        <fullName evidence="7">RING finger protein 17</fullName>
    </recommendedName>
</protein>
<organism evidence="5 6">
    <name type="scientific">Macrostomum lignano</name>
    <dbReference type="NCBI Taxonomy" id="282301"/>
    <lineage>
        <taxon>Eukaryota</taxon>
        <taxon>Metazoa</taxon>
        <taxon>Spiralia</taxon>
        <taxon>Lophotrochozoa</taxon>
        <taxon>Platyhelminthes</taxon>
        <taxon>Rhabditophora</taxon>
        <taxon>Macrostomorpha</taxon>
        <taxon>Macrostomida</taxon>
        <taxon>Macrostomidae</taxon>
        <taxon>Macrostomum</taxon>
    </lineage>
</organism>
<gene>
    <name evidence="5" type="ORF">BOX15_Mlig033708g2</name>
</gene>
<dbReference type="InterPro" id="IPR000315">
    <property type="entry name" value="Znf_B-box"/>
</dbReference>
<feature type="non-terminal residue" evidence="5">
    <location>
        <position position="1"/>
    </location>
</feature>
<name>A0A267DMG4_9PLAT</name>
<dbReference type="Gene3D" id="3.30.160.60">
    <property type="entry name" value="Classic Zinc Finger"/>
    <property type="match status" value="1"/>
</dbReference>
<evidence type="ECO:0000259" key="3">
    <source>
        <dbReference type="PROSITE" id="PS50119"/>
    </source>
</evidence>
<feature type="region of interest" description="Disordered" evidence="2">
    <location>
        <begin position="940"/>
        <end position="981"/>
    </location>
</feature>
<feature type="domain" description="B box-type" evidence="3">
    <location>
        <begin position="170"/>
        <end position="216"/>
    </location>
</feature>
<feature type="region of interest" description="Disordered" evidence="2">
    <location>
        <begin position="1312"/>
        <end position="1424"/>
    </location>
</feature>
<dbReference type="Proteomes" id="UP000215902">
    <property type="component" value="Unassembled WGS sequence"/>
</dbReference>
<feature type="domain" description="Tudor" evidence="4">
    <location>
        <begin position="762"/>
        <end position="820"/>
    </location>
</feature>
<dbReference type="CDD" id="cd19757">
    <property type="entry name" value="Bbox1"/>
    <property type="match status" value="1"/>
</dbReference>
<keyword evidence="1" id="KW-0862">Zinc</keyword>
<dbReference type="InterPro" id="IPR035437">
    <property type="entry name" value="SNase_OB-fold_sf"/>
</dbReference>
<dbReference type="PANTHER" id="PTHR16442:SF1">
    <property type="entry name" value="RING FINGER PROTEIN 17"/>
    <property type="match status" value="1"/>
</dbReference>
<dbReference type="SMART" id="SM00333">
    <property type="entry name" value="TUDOR"/>
    <property type="match status" value="5"/>
</dbReference>
<keyword evidence="1" id="KW-0479">Metal-binding</keyword>
<feature type="compositionally biased region" description="Low complexity" evidence="2">
    <location>
        <begin position="1327"/>
        <end position="1359"/>
    </location>
</feature>
<dbReference type="STRING" id="282301.A0A267DMG4"/>
<feature type="compositionally biased region" description="Polar residues" evidence="2">
    <location>
        <begin position="1280"/>
        <end position="1290"/>
    </location>
</feature>
<dbReference type="PROSITE" id="PS50304">
    <property type="entry name" value="TUDOR"/>
    <property type="match status" value="2"/>
</dbReference>
<dbReference type="PANTHER" id="PTHR16442">
    <property type="entry name" value="RING FINGER PROTEIN 17"/>
    <property type="match status" value="1"/>
</dbReference>
<dbReference type="InterPro" id="IPR002999">
    <property type="entry name" value="Tudor"/>
</dbReference>
<feature type="compositionally biased region" description="Low complexity" evidence="2">
    <location>
        <begin position="960"/>
        <end position="976"/>
    </location>
</feature>
<dbReference type="OrthoDB" id="10069557at2759"/>
<dbReference type="SUPFAM" id="SSF63748">
    <property type="entry name" value="Tudor/PWWP/MBT"/>
    <property type="match status" value="5"/>
</dbReference>
<dbReference type="GO" id="GO:0008270">
    <property type="term" value="F:zinc ion binding"/>
    <property type="evidence" value="ECO:0007669"/>
    <property type="project" value="UniProtKB-KW"/>
</dbReference>
<dbReference type="Gene3D" id="2.30.30.140">
    <property type="match status" value="4"/>
</dbReference>
<dbReference type="SUPFAM" id="SSF57845">
    <property type="entry name" value="B-box zinc-binding domain"/>
    <property type="match status" value="2"/>
</dbReference>
<accession>A0A267DMG4</accession>
<dbReference type="CDD" id="cd20379">
    <property type="entry name" value="Tudor_dTUD-like"/>
    <property type="match status" value="1"/>
</dbReference>
<reference evidence="5 6" key="1">
    <citation type="submission" date="2017-06" db="EMBL/GenBank/DDBJ databases">
        <title>A platform for efficient transgenesis in Macrostomum lignano, a flatworm model organism for stem cell research.</title>
        <authorList>
            <person name="Berezikov E."/>
        </authorList>
    </citation>
    <scope>NUCLEOTIDE SEQUENCE [LARGE SCALE GENOMIC DNA]</scope>
    <source>
        <strain evidence="5">DV1</strain>
        <tissue evidence="5">Whole organism</tissue>
    </source>
</reference>
<evidence type="ECO:0000256" key="1">
    <source>
        <dbReference type="PROSITE-ProRule" id="PRU00024"/>
    </source>
</evidence>
<proteinExistence type="predicted"/>
<dbReference type="Pfam" id="PF00567">
    <property type="entry name" value="TUDOR"/>
    <property type="match status" value="4"/>
</dbReference>
<keyword evidence="6" id="KW-1185">Reference proteome</keyword>
<comment type="caution">
    <text evidence="5">The sequence shown here is derived from an EMBL/GenBank/DDBJ whole genome shotgun (WGS) entry which is preliminary data.</text>
</comment>
<evidence type="ECO:0000313" key="6">
    <source>
        <dbReference type="Proteomes" id="UP000215902"/>
    </source>
</evidence>
<evidence type="ECO:0000259" key="4">
    <source>
        <dbReference type="PROSITE" id="PS50304"/>
    </source>
</evidence>
<feature type="compositionally biased region" description="Acidic residues" evidence="2">
    <location>
        <begin position="1366"/>
        <end position="1424"/>
    </location>
</feature>
<evidence type="ECO:0000256" key="2">
    <source>
        <dbReference type="SAM" id="MobiDB-lite"/>
    </source>
</evidence>
<evidence type="ECO:0000313" key="5">
    <source>
        <dbReference type="EMBL" id="PAA50498.1"/>
    </source>
</evidence>
<dbReference type="CDD" id="cd19756">
    <property type="entry name" value="Bbox2"/>
    <property type="match status" value="1"/>
</dbReference>
<evidence type="ECO:0008006" key="7">
    <source>
        <dbReference type="Google" id="ProtNLM"/>
    </source>
</evidence>
<keyword evidence="1" id="KW-0863">Zinc-finger</keyword>
<feature type="region of interest" description="Disordered" evidence="2">
    <location>
        <begin position="1275"/>
        <end position="1299"/>
    </location>
</feature>
<dbReference type="EMBL" id="NIVC01003620">
    <property type="protein sequence ID" value="PAA50498.1"/>
    <property type="molecule type" value="Genomic_DNA"/>
</dbReference>
<sequence length="1964" mass="217021">ILSRNGARHMRLPMVLTCGHNVCTECVLSSLRQKSDSWTCRVDGCQVATKYNQPLNKLNTIPVGVLPLDLNLIGMFYSDMLIRLTQKSDVRKSSGDEDRGGASKEFTVPGAGIARDRSACSACKAVQSSVKCVECNDSLFCHSCFREFHNQLGFSHQIEPAVTTQLLKPAEDPVCSSAVSHLSAVPANIFCVTCASLICSACQQSSEHADHSTCEFGQANMRLLRWLLSIADSLESLANRLVESEQTLLSETARLQSEATSSLQSEVRADFSILYARLISAENDAVCRLRQSGVLAPLAQQSEQLLAELRRCADWLLPLSLSLKALRSAGSDAIARWCPVKPFDYARLLQLLSSLTNQPVCVLPPNVTAVSSAGASAAASMPQLCRRSDTQPFDLAHFSIASPARLQTCPPASLEPGIEHLLANSPAGIFCDSGLLEQPSVQQESLSNTSPKAAVVAEEAASAAPTTMPVPLSTGDAVIPLFLLSPHEIWVARYAEQAWLKQTQQLCSQAAKSQLAVQTETVQSGDWVLSRFQSASDWCRAIVTKLNIESAVCDVFFPDYGNSVSNKQIAELLTMPPALCEIPPLAHRISLNNIAPRVMNNGPTSQQQPDQWSTEAVYELQEILVKKCFTGDLIVRIVSQQPGETLVDLLIRVVLHDCDLRFLSVRELLVFANLACYAMPYLHNREASNDLVDTEAPRLFLRSSNIFKGYRFFGSVSAFYSPDEFYVFRCNQGADMDVFEEMQQALQSFCNEDKIGDYTVQHPVANLPVAARYSVDCNWYRGVIESYSPDGISVLFTDYGNREVHKDNQFIKYLTKRFYQPHSMCWRCSMYGVSAGDQSPRMKYRQKQLKDMLQQSHVFNFLCMDTPSTVDPNSDGLPTVPVGVYELNTPVCLNVRLYDEGVYSDMPADALARLVKEAPVPVRSRFVRLNESTGEVTVLPRAQPATRGSRVKAAARASANSTPSDSNVSDSRSSTPAAAPSVDVEPISENYQLLEPWLAKLVLTGKLDHAACTVTSIVNPGLFYIRPENDIGRAAATELNHLLARFSPRNNNSAPRPLPPDAPPTVLACVRKPNLLWYRCRLLQRSSTADTCTVLLIDSGEEYNTPANAIFEITDNQLASMPPLAVPCRLYGAIPAGGQRWTRTSAEAMRSHLARREYFAHMCALVMSEEASTTAANAEASQQRLAAVDLLLCNSDGQCNRLSSMLRLEGVALRHVEPVPPEAAYQRLAEALQKTFAEKRDENLRLRDAEAAATADALKSSNLAEQMPQCDISAAKEDATPQQMQRQQPNIADEPNSDDEFELNEEFLLKPSDEDGDWVIGDPSPPSAAAAAPPAAAAATEDSSASTSTSFVSVTAEAANSKPEAEVEAEPEAEAEAEPEPVVEAEQETEPEADAEPEVEADAEPEVEADAEPEVEAEADPEAEADNAVANNASTLPKNALSDLPSVRPLGDQFRWPNIQVGPLREPIQAKLSHLDCSDERMVIYMQRSDERSEALLTELRHALHTVYSAVSYAQYDFDVLVEDWARRSVVFESDGVWCRGRVLNYVREQGLFFLLDIDTGYSKVMPTGNMRPVFDCEGLTGGDLSESISLIKSTPPFALPITLWDLYPTDPEHFDSHTFRDWRPYQKTIGALLTSSAKLRVYIVRKAFCPATNELLLASIVLLPDNREISQELIDGLPWLDRDQKLFKMAYRYDLMDPDRPFVPLPLQPSRYASIGLPPTSEPCPVEATDILDLPCVVSLQLLPLDSAADRPMSDWRRLVNQTYQRLVCGDLYHRLQTEGPRQPPLPEGVDIPCACVAKFSEDGVWYRAEVLLFKEDTMLVYFVDYGNAEYMSLARSECNLRQPLFLDEPCLAVRCRLQGLVRHPDRDLDDLPTRSLSAQVISCLVATGAAHDDDKQQPPEQKQLWLDVKRRYDDGVRQPDVVLYDDAKLTASANERLLDAKLMTIRRDYPDDATFNSGFQLV</sequence>